<dbReference type="InterPro" id="IPR033121">
    <property type="entry name" value="PEPTIDASE_A1"/>
</dbReference>
<keyword evidence="3" id="KW-0472">Membrane</keyword>
<feature type="region of interest" description="Disordered" evidence="2">
    <location>
        <begin position="350"/>
        <end position="376"/>
    </location>
</feature>
<evidence type="ECO:0000256" key="2">
    <source>
        <dbReference type="SAM" id="MobiDB-lite"/>
    </source>
</evidence>
<dbReference type="Proteomes" id="UP001412067">
    <property type="component" value="Unassembled WGS sequence"/>
</dbReference>
<keyword evidence="6" id="KW-1185">Reference proteome</keyword>
<feature type="domain" description="Peptidase A1" evidence="4">
    <location>
        <begin position="177"/>
        <end position="376"/>
    </location>
</feature>
<comment type="caution">
    <text evidence="5">The sequence shown here is derived from an EMBL/GenBank/DDBJ whole genome shotgun (WGS) entry which is preliminary data.</text>
</comment>
<evidence type="ECO:0000259" key="4">
    <source>
        <dbReference type="PROSITE" id="PS51767"/>
    </source>
</evidence>
<gene>
    <name evidence="5" type="ORF">KSP40_PGU010290</name>
</gene>
<reference evidence="5 6" key="1">
    <citation type="journal article" date="2022" name="Nat. Plants">
        <title>Genomes of leafy and leafless Platanthera orchids illuminate the evolution of mycoheterotrophy.</title>
        <authorList>
            <person name="Li M.H."/>
            <person name="Liu K.W."/>
            <person name="Li Z."/>
            <person name="Lu H.C."/>
            <person name="Ye Q.L."/>
            <person name="Zhang D."/>
            <person name="Wang J.Y."/>
            <person name="Li Y.F."/>
            <person name="Zhong Z.M."/>
            <person name="Liu X."/>
            <person name="Yu X."/>
            <person name="Liu D.K."/>
            <person name="Tu X.D."/>
            <person name="Liu B."/>
            <person name="Hao Y."/>
            <person name="Liao X.Y."/>
            <person name="Jiang Y.T."/>
            <person name="Sun W.H."/>
            <person name="Chen J."/>
            <person name="Chen Y.Q."/>
            <person name="Ai Y."/>
            <person name="Zhai J.W."/>
            <person name="Wu S.S."/>
            <person name="Zhou Z."/>
            <person name="Hsiao Y.Y."/>
            <person name="Wu W.L."/>
            <person name="Chen Y.Y."/>
            <person name="Lin Y.F."/>
            <person name="Hsu J.L."/>
            <person name="Li C.Y."/>
            <person name="Wang Z.W."/>
            <person name="Zhao X."/>
            <person name="Zhong W.Y."/>
            <person name="Ma X.K."/>
            <person name="Ma L."/>
            <person name="Huang J."/>
            <person name="Chen G.Z."/>
            <person name="Huang M.Z."/>
            <person name="Huang L."/>
            <person name="Peng D.H."/>
            <person name="Luo Y.B."/>
            <person name="Zou S.Q."/>
            <person name="Chen S.P."/>
            <person name="Lan S."/>
            <person name="Tsai W.C."/>
            <person name="Van de Peer Y."/>
            <person name="Liu Z.J."/>
        </authorList>
    </citation>
    <scope>NUCLEOTIDE SEQUENCE [LARGE SCALE GENOMIC DNA]</scope>
    <source>
        <strain evidence="5">Lor288</strain>
    </source>
</reference>
<dbReference type="SUPFAM" id="SSF50630">
    <property type="entry name" value="Acid proteases"/>
    <property type="match status" value="1"/>
</dbReference>
<keyword evidence="3" id="KW-0812">Transmembrane</keyword>
<dbReference type="PANTHER" id="PTHR13683:SF768">
    <property type="entry name" value="EUKARYOTIC ASPARTYL PROTEASE FAMILY PROTEIN"/>
    <property type="match status" value="1"/>
</dbReference>
<feature type="region of interest" description="Disordered" evidence="2">
    <location>
        <begin position="1"/>
        <end position="100"/>
    </location>
</feature>
<dbReference type="Pfam" id="PF14543">
    <property type="entry name" value="TAXi_N"/>
    <property type="match status" value="1"/>
</dbReference>
<dbReference type="InterPro" id="IPR032861">
    <property type="entry name" value="TAXi_N"/>
</dbReference>
<sequence length="376" mass="42009">MNTRGSSAENIEREKARGCWTSSYPSGLKAKVQPSLPKGKKKIAGALPAQQVSSRKNKASWLIHSTADSYSPMQQEEKKALEEDSSLLQQEEGESMDHQRPRRAQHPFLLLFLLCFVSFFHFGRASVVFKVQRRYSGRVHTIADLRAHDVRRHGRILSGAVDFPLGGIGLPTSSGLYYTQIGTGTPSKPYYVQVDTGSDILWVNCITCKNCPQKSDIGIDLKLYDLKGSSSGRLVTCEESFCLSTYGGDIPGCVPDASCEYNVLYGDGSSTAGYFVTDYLQYNQVSGNHQTITANTSVSFGKMSYYTSNLKQHHKARATEKQNKRFWYPFNNDSMQGRQQIRRKVGRVYNSAAGSGNRRNKPERNIGSRRPQRADK</sequence>
<dbReference type="Gene3D" id="2.40.70.10">
    <property type="entry name" value="Acid Proteases"/>
    <property type="match status" value="1"/>
</dbReference>
<proteinExistence type="inferred from homology"/>
<feature type="transmembrane region" description="Helical" evidence="3">
    <location>
        <begin position="108"/>
        <end position="129"/>
    </location>
</feature>
<dbReference type="InterPro" id="IPR001461">
    <property type="entry name" value="Aspartic_peptidase_A1"/>
</dbReference>
<name>A0ABR2LDM9_9ASPA</name>
<protein>
    <recommendedName>
        <fullName evidence="4">Peptidase A1 domain-containing protein</fullName>
    </recommendedName>
</protein>
<keyword evidence="3" id="KW-1133">Transmembrane helix</keyword>
<dbReference type="CDD" id="cd05471">
    <property type="entry name" value="pepsin_like"/>
    <property type="match status" value="1"/>
</dbReference>
<evidence type="ECO:0000256" key="1">
    <source>
        <dbReference type="ARBA" id="ARBA00007447"/>
    </source>
</evidence>
<accession>A0ABR2LDM9</accession>
<dbReference type="PANTHER" id="PTHR13683">
    <property type="entry name" value="ASPARTYL PROTEASES"/>
    <property type="match status" value="1"/>
</dbReference>
<feature type="compositionally biased region" description="Basic and acidic residues" evidence="2">
    <location>
        <begin position="360"/>
        <end position="376"/>
    </location>
</feature>
<dbReference type="EMBL" id="JBBWWR010000021">
    <property type="protein sequence ID" value="KAK8938166.1"/>
    <property type="molecule type" value="Genomic_DNA"/>
</dbReference>
<organism evidence="5 6">
    <name type="scientific">Platanthera guangdongensis</name>
    <dbReference type="NCBI Taxonomy" id="2320717"/>
    <lineage>
        <taxon>Eukaryota</taxon>
        <taxon>Viridiplantae</taxon>
        <taxon>Streptophyta</taxon>
        <taxon>Embryophyta</taxon>
        <taxon>Tracheophyta</taxon>
        <taxon>Spermatophyta</taxon>
        <taxon>Magnoliopsida</taxon>
        <taxon>Liliopsida</taxon>
        <taxon>Asparagales</taxon>
        <taxon>Orchidaceae</taxon>
        <taxon>Orchidoideae</taxon>
        <taxon>Orchideae</taxon>
        <taxon>Orchidinae</taxon>
        <taxon>Platanthera</taxon>
    </lineage>
</organism>
<dbReference type="InterPro" id="IPR021109">
    <property type="entry name" value="Peptidase_aspartic_dom_sf"/>
</dbReference>
<evidence type="ECO:0000313" key="6">
    <source>
        <dbReference type="Proteomes" id="UP001412067"/>
    </source>
</evidence>
<evidence type="ECO:0000313" key="5">
    <source>
        <dbReference type="EMBL" id="KAK8938166.1"/>
    </source>
</evidence>
<dbReference type="PROSITE" id="PS51767">
    <property type="entry name" value="PEPTIDASE_A1"/>
    <property type="match status" value="1"/>
</dbReference>
<comment type="similarity">
    <text evidence="1">Belongs to the peptidase A1 family.</text>
</comment>
<dbReference type="InterPro" id="IPR034164">
    <property type="entry name" value="Pepsin-like_dom"/>
</dbReference>
<evidence type="ECO:0000256" key="3">
    <source>
        <dbReference type="SAM" id="Phobius"/>
    </source>
</evidence>